<proteinExistence type="predicted"/>
<comment type="caution">
    <text evidence="1">The sequence shown here is derived from an EMBL/GenBank/DDBJ whole genome shotgun (WGS) entry which is preliminary data.</text>
</comment>
<dbReference type="AlphaFoldDB" id="A0AAD2JJV4"/>
<evidence type="ECO:0000313" key="2">
    <source>
        <dbReference type="Proteomes" id="UP001295423"/>
    </source>
</evidence>
<dbReference type="Proteomes" id="UP001295423">
    <property type="component" value="Unassembled WGS sequence"/>
</dbReference>
<protein>
    <submittedName>
        <fullName evidence="1">Uncharacterized protein</fullName>
    </submittedName>
</protein>
<gene>
    <name evidence="1" type="ORF">CYCCA115_LOCUS16779</name>
</gene>
<evidence type="ECO:0000313" key="1">
    <source>
        <dbReference type="EMBL" id="CAJ1957574.1"/>
    </source>
</evidence>
<dbReference type="EMBL" id="CAKOGP040001947">
    <property type="protein sequence ID" value="CAJ1957574.1"/>
    <property type="molecule type" value="Genomic_DNA"/>
</dbReference>
<sequence>MAMDSLEVDQQRLVIQRNNDAVIMIQRGEFNKATQQLLEALRDFRSSKTQQIGRLEEPGDDDCNEGSSSFESLSLDHWMVSSTEALHTRLSEAATRSFFVYPKGILIPINFFQDNANRFCHVDITAAISSAICFNQGLSCQLAHIRAPMESKDAKWLRRASELYRISIQATRHRQQRMSSLDNKKSATNVNFLIAAMNNLAVSERIYDIATTTAKGSSSPQPEVNYHYFETLKGLLLNWRPSTMNSPDEVLWISYLENVLRGSDMEQSNYSVIPI</sequence>
<keyword evidence="2" id="KW-1185">Reference proteome</keyword>
<reference evidence="1" key="1">
    <citation type="submission" date="2023-08" db="EMBL/GenBank/DDBJ databases">
        <authorList>
            <person name="Audoor S."/>
            <person name="Bilcke G."/>
        </authorList>
    </citation>
    <scope>NUCLEOTIDE SEQUENCE</scope>
</reference>
<accession>A0AAD2JJV4</accession>
<name>A0AAD2JJV4_9STRA</name>
<organism evidence="1 2">
    <name type="scientific">Cylindrotheca closterium</name>
    <dbReference type="NCBI Taxonomy" id="2856"/>
    <lineage>
        <taxon>Eukaryota</taxon>
        <taxon>Sar</taxon>
        <taxon>Stramenopiles</taxon>
        <taxon>Ochrophyta</taxon>
        <taxon>Bacillariophyta</taxon>
        <taxon>Bacillariophyceae</taxon>
        <taxon>Bacillariophycidae</taxon>
        <taxon>Bacillariales</taxon>
        <taxon>Bacillariaceae</taxon>
        <taxon>Cylindrotheca</taxon>
    </lineage>
</organism>